<evidence type="ECO:0000259" key="1">
    <source>
        <dbReference type="Pfam" id="PF01740"/>
    </source>
</evidence>
<proteinExistence type="predicted"/>
<dbReference type="Proteomes" id="UP000032361">
    <property type="component" value="Unassembled WGS sequence"/>
</dbReference>
<dbReference type="PATRIC" id="fig|1382798.3.peg.2285"/>
<evidence type="ECO:0000313" key="2">
    <source>
        <dbReference type="EMBL" id="KJD31063.1"/>
    </source>
</evidence>
<evidence type="ECO:0000313" key="3">
    <source>
        <dbReference type="Proteomes" id="UP000032361"/>
    </source>
</evidence>
<dbReference type="RefSeq" id="WP_044627663.1">
    <property type="nucleotide sequence ID" value="NZ_JTDV01000019.1"/>
</dbReference>
<sequence>MELKISGYNNFYKVKGHLNKKNAYTFKAEFKNIFNKVDAVTISIQDVESMDKYGVAAISQLHFDALKQNKKLSIIGYGCKDLYEHFSSNSAA</sequence>
<name>A0A0D7VX92_9FLAO</name>
<dbReference type="InterPro" id="IPR002645">
    <property type="entry name" value="STAS_dom"/>
</dbReference>
<feature type="domain" description="STAS" evidence="1">
    <location>
        <begin position="11"/>
        <end position="76"/>
    </location>
</feature>
<dbReference type="AlphaFoldDB" id="A0A0D7VX92"/>
<dbReference type="OrthoDB" id="1163458at2"/>
<dbReference type="Gene3D" id="3.30.750.24">
    <property type="entry name" value="STAS domain"/>
    <property type="match status" value="1"/>
</dbReference>
<keyword evidence="3" id="KW-1185">Reference proteome</keyword>
<dbReference type="STRING" id="1382798.PK35_16395"/>
<accession>A0A0D7VX92</accession>
<protein>
    <recommendedName>
        <fullName evidence="1">STAS domain-containing protein</fullName>
    </recommendedName>
</protein>
<organism evidence="2 3">
    <name type="scientific">Neotamlana nanhaiensis</name>
    <dbReference type="NCBI Taxonomy" id="1382798"/>
    <lineage>
        <taxon>Bacteria</taxon>
        <taxon>Pseudomonadati</taxon>
        <taxon>Bacteroidota</taxon>
        <taxon>Flavobacteriia</taxon>
        <taxon>Flavobacteriales</taxon>
        <taxon>Flavobacteriaceae</taxon>
        <taxon>Neotamlana</taxon>
    </lineage>
</organism>
<dbReference type="EMBL" id="JTDV01000019">
    <property type="protein sequence ID" value="KJD31063.1"/>
    <property type="molecule type" value="Genomic_DNA"/>
</dbReference>
<dbReference type="SUPFAM" id="SSF52091">
    <property type="entry name" value="SpoIIaa-like"/>
    <property type="match status" value="1"/>
</dbReference>
<dbReference type="InterPro" id="IPR036513">
    <property type="entry name" value="STAS_dom_sf"/>
</dbReference>
<dbReference type="Pfam" id="PF01740">
    <property type="entry name" value="STAS"/>
    <property type="match status" value="1"/>
</dbReference>
<reference evidence="2 3" key="1">
    <citation type="journal article" date="2015" name="Antonie Van Leeuwenhoek">
        <title>Tamlana nanhaiensis sp. nov., isolated from surface seawater collected from the South China Sea.</title>
        <authorList>
            <person name="Liu X."/>
            <person name="Lai Q."/>
            <person name="Du Y."/>
            <person name="Li G."/>
            <person name="Sun F."/>
            <person name="Shao Z."/>
        </authorList>
    </citation>
    <scope>NUCLEOTIDE SEQUENCE [LARGE SCALE GENOMIC DNA]</scope>
    <source>
        <strain evidence="2 3">FHC16</strain>
    </source>
</reference>
<gene>
    <name evidence="2" type="ORF">PK35_16395</name>
</gene>
<comment type="caution">
    <text evidence="2">The sequence shown here is derived from an EMBL/GenBank/DDBJ whole genome shotgun (WGS) entry which is preliminary data.</text>
</comment>